<name>A0A372IMP9_9BACT</name>
<comment type="caution">
    <text evidence="2">The sequence shown here is derived from an EMBL/GenBank/DDBJ whole genome shotgun (WGS) entry which is preliminary data.</text>
</comment>
<dbReference type="AlphaFoldDB" id="A0A372IMP9"/>
<gene>
    <name evidence="2" type="ORF">D0Y96_12610</name>
</gene>
<dbReference type="EMBL" id="QVQT01000004">
    <property type="protein sequence ID" value="RFU16240.1"/>
    <property type="molecule type" value="Genomic_DNA"/>
</dbReference>
<dbReference type="InterPro" id="IPR041600">
    <property type="entry name" value="Tgi2PP"/>
</dbReference>
<sequence>MQPPHRLTSDQARRLALLVAGHDHIDTADTHIEFNSMDMNAAFIRGFSSFIVIRESASQEPDETLRRYAVSQRTGSVWEMTLCTRYRFPELVHLQHELLGKNADASDDEIAMEKRRLGCDVNNPRPAM</sequence>
<protein>
    <recommendedName>
        <fullName evidence="1">Effector immunity protein Tgi2PP domain-containing protein</fullName>
    </recommendedName>
</protein>
<accession>A0A372IMP9</accession>
<evidence type="ECO:0000313" key="2">
    <source>
        <dbReference type="EMBL" id="RFU16240.1"/>
    </source>
</evidence>
<organism evidence="2 3">
    <name type="scientific">Paracidobacterium acidisoli</name>
    <dbReference type="NCBI Taxonomy" id="2303751"/>
    <lineage>
        <taxon>Bacteria</taxon>
        <taxon>Pseudomonadati</taxon>
        <taxon>Acidobacteriota</taxon>
        <taxon>Terriglobia</taxon>
        <taxon>Terriglobales</taxon>
        <taxon>Acidobacteriaceae</taxon>
        <taxon>Paracidobacterium</taxon>
    </lineage>
</organism>
<dbReference type="Gene3D" id="3.10.450.170">
    <property type="entry name" value="type vi secretion system effector-immunity co pseudomonas protegens"/>
    <property type="match status" value="1"/>
</dbReference>
<proteinExistence type="predicted"/>
<keyword evidence="3" id="KW-1185">Reference proteome</keyword>
<reference evidence="2 3" key="1">
    <citation type="submission" date="2018-08" db="EMBL/GenBank/DDBJ databases">
        <title>Acidipila sp. 4G-K13, an acidobacterium isolated from forest soil.</title>
        <authorList>
            <person name="Gao Z.-H."/>
            <person name="Qiu L.-H."/>
        </authorList>
    </citation>
    <scope>NUCLEOTIDE SEQUENCE [LARGE SCALE GENOMIC DNA]</scope>
    <source>
        <strain evidence="2 3">4G-K13</strain>
    </source>
</reference>
<evidence type="ECO:0000259" key="1">
    <source>
        <dbReference type="Pfam" id="PF18250"/>
    </source>
</evidence>
<dbReference type="Proteomes" id="UP000264702">
    <property type="component" value="Unassembled WGS sequence"/>
</dbReference>
<feature type="domain" description="Effector immunity protein Tgi2PP" evidence="1">
    <location>
        <begin position="26"/>
        <end position="65"/>
    </location>
</feature>
<dbReference type="Pfam" id="PF18250">
    <property type="entry name" value="Tgi2PP"/>
    <property type="match status" value="1"/>
</dbReference>
<evidence type="ECO:0000313" key="3">
    <source>
        <dbReference type="Proteomes" id="UP000264702"/>
    </source>
</evidence>